<organism evidence="3 4">
    <name type="scientific">Pleuronectes platessa</name>
    <name type="common">European plaice</name>
    <dbReference type="NCBI Taxonomy" id="8262"/>
    <lineage>
        <taxon>Eukaryota</taxon>
        <taxon>Metazoa</taxon>
        <taxon>Chordata</taxon>
        <taxon>Craniata</taxon>
        <taxon>Vertebrata</taxon>
        <taxon>Euteleostomi</taxon>
        <taxon>Actinopterygii</taxon>
        <taxon>Neopterygii</taxon>
        <taxon>Teleostei</taxon>
        <taxon>Neoteleostei</taxon>
        <taxon>Acanthomorphata</taxon>
        <taxon>Carangaria</taxon>
        <taxon>Pleuronectiformes</taxon>
        <taxon>Pleuronectoidei</taxon>
        <taxon>Pleuronectidae</taxon>
        <taxon>Pleuronectes</taxon>
    </lineage>
</organism>
<accession>A0A9N7V7A5</accession>
<dbReference type="Proteomes" id="UP001153269">
    <property type="component" value="Unassembled WGS sequence"/>
</dbReference>
<evidence type="ECO:0000256" key="2">
    <source>
        <dbReference type="SAM" id="SignalP"/>
    </source>
</evidence>
<sequence length="123" mass="13337">MLRQLKLPLLPLWGCAWELGLSQPGSPGGVNQNRRGRAIAVLSFATVLPPATPRYAALATPLDSPCLLISLPGTNERRPFGSARRRPRLAAPSKHLALMPPPPLRRNNKPFSRFGSPGRPFAS</sequence>
<name>A0A9N7V7A5_PLEPL</name>
<feature type="region of interest" description="Disordered" evidence="1">
    <location>
        <begin position="77"/>
        <end position="123"/>
    </location>
</feature>
<proteinExistence type="predicted"/>
<evidence type="ECO:0000256" key="1">
    <source>
        <dbReference type="SAM" id="MobiDB-lite"/>
    </source>
</evidence>
<protein>
    <recommendedName>
        <fullName evidence="5">Secreted protein</fullName>
    </recommendedName>
</protein>
<evidence type="ECO:0000313" key="4">
    <source>
        <dbReference type="Proteomes" id="UP001153269"/>
    </source>
</evidence>
<dbReference type="EMBL" id="CADEAL010003668">
    <property type="protein sequence ID" value="CAB1445456.1"/>
    <property type="molecule type" value="Genomic_DNA"/>
</dbReference>
<evidence type="ECO:0000313" key="3">
    <source>
        <dbReference type="EMBL" id="CAB1445456.1"/>
    </source>
</evidence>
<dbReference type="AlphaFoldDB" id="A0A9N7V7A5"/>
<evidence type="ECO:0008006" key="5">
    <source>
        <dbReference type="Google" id="ProtNLM"/>
    </source>
</evidence>
<comment type="caution">
    <text evidence="3">The sequence shown here is derived from an EMBL/GenBank/DDBJ whole genome shotgun (WGS) entry which is preliminary data.</text>
</comment>
<feature type="chain" id="PRO_5040356907" description="Secreted protein" evidence="2">
    <location>
        <begin position="23"/>
        <end position="123"/>
    </location>
</feature>
<reference evidence="3" key="1">
    <citation type="submission" date="2020-03" db="EMBL/GenBank/DDBJ databases">
        <authorList>
            <person name="Weist P."/>
        </authorList>
    </citation>
    <scope>NUCLEOTIDE SEQUENCE</scope>
</reference>
<gene>
    <name evidence="3" type="ORF">PLEPLA_LOCUS33187</name>
</gene>
<feature type="signal peptide" evidence="2">
    <location>
        <begin position="1"/>
        <end position="22"/>
    </location>
</feature>
<keyword evidence="4" id="KW-1185">Reference proteome</keyword>
<keyword evidence="2" id="KW-0732">Signal</keyword>